<dbReference type="Ensembl" id="ENSPNYT00000015854.1">
    <property type="protein sequence ID" value="ENSPNYP00000015457.1"/>
    <property type="gene ID" value="ENSPNYG00000011705.1"/>
</dbReference>
<protein>
    <submittedName>
        <fullName evidence="6">Uncharacterized protein</fullName>
    </submittedName>
</protein>
<accession>A0A3B4FXX9</accession>
<comment type="subcellular location">
    <subcellularLocation>
        <location evidence="2">Nematocyst</location>
    </subcellularLocation>
    <subcellularLocation>
        <location evidence="1">Target cell membrane</location>
    </subcellularLocation>
</comment>
<dbReference type="PANTHER" id="PTHR40388">
    <property type="entry name" value="BRYOPORIN"/>
    <property type="match status" value="1"/>
</dbReference>
<dbReference type="AlphaFoldDB" id="A0A3B4FXX9"/>
<dbReference type="GeneTree" id="ENSGT00940000177763"/>
<evidence type="ECO:0000256" key="2">
    <source>
        <dbReference type="ARBA" id="ARBA00004532"/>
    </source>
</evidence>
<keyword evidence="5" id="KW-0166">Nematocyst</keyword>
<organism evidence="6">
    <name type="scientific">Pundamilia nyererei</name>
    <dbReference type="NCBI Taxonomy" id="303518"/>
    <lineage>
        <taxon>Eukaryota</taxon>
        <taxon>Metazoa</taxon>
        <taxon>Chordata</taxon>
        <taxon>Craniata</taxon>
        <taxon>Vertebrata</taxon>
        <taxon>Euteleostomi</taxon>
        <taxon>Actinopterygii</taxon>
        <taxon>Neopterygii</taxon>
        <taxon>Teleostei</taxon>
        <taxon>Neoteleostei</taxon>
        <taxon>Acanthomorphata</taxon>
        <taxon>Ovalentaria</taxon>
        <taxon>Cichlomorphae</taxon>
        <taxon>Cichliformes</taxon>
        <taxon>Cichlidae</taxon>
        <taxon>African cichlids</taxon>
        <taxon>Pseudocrenilabrinae</taxon>
        <taxon>Haplochromini</taxon>
        <taxon>Pundamilia</taxon>
    </lineage>
</organism>
<proteinExistence type="predicted"/>
<sequence length="188" mass="20222">MENVVDAPDIIGNVFGIGQGIAGALPTDCACTVQIKNERSTYSLCNPCVHTKSGCYTIPFPPTIQPSAEGEAQFVKRPSRLKGAVSIITYDLCNSSSKEAAAKIAIMFKVPLKQKPNQCGLGVFDIGTECNQDLFYEMSKNSGTTFVRGPAKGPNLTYKSESVTIMATMSKAALVLWFGDKVGEEKLR</sequence>
<keyword evidence="4" id="KW-0472">Membrane</keyword>
<dbReference type="SUPFAM" id="SSF63724">
    <property type="entry name" value="Cytolysin/lectin"/>
    <property type="match status" value="1"/>
</dbReference>
<dbReference type="PANTHER" id="PTHR40388:SF1">
    <property type="entry name" value="BRYOPORIN"/>
    <property type="match status" value="1"/>
</dbReference>
<evidence type="ECO:0000256" key="4">
    <source>
        <dbReference type="ARBA" id="ARBA00023298"/>
    </source>
</evidence>
<keyword evidence="4" id="KW-1053">Target membrane</keyword>
<evidence type="ECO:0000313" key="6">
    <source>
        <dbReference type="Ensembl" id="ENSPNYP00000015457.1"/>
    </source>
</evidence>
<dbReference type="InterPro" id="IPR050677">
    <property type="entry name" value="Actinoporin_PFT"/>
</dbReference>
<dbReference type="Gene3D" id="2.60.270.20">
    <property type="entry name" value="Cytolysin/lectin"/>
    <property type="match status" value="1"/>
</dbReference>
<reference evidence="6" key="1">
    <citation type="submission" date="2023-09" db="UniProtKB">
        <authorList>
            <consortium name="Ensembl"/>
        </authorList>
    </citation>
    <scope>IDENTIFICATION</scope>
</reference>
<evidence type="ECO:0000256" key="5">
    <source>
        <dbReference type="ARBA" id="ARBA00023331"/>
    </source>
</evidence>
<dbReference type="GO" id="GO:0044218">
    <property type="term" value="C:other organism cell membrane"/>
    <property type="evidence" value="ECO:0007669"/>
    <property type="project" value="UniProtKB-KW"/>
</dbReference>
<dbReference type="InterPro" id="IPR015926">
    <property type="entry name" value="Cytolysin/lectin"/>
</dbReference>
<name>A0A3B4FXX9_9CICH</name>
<evidence type="ECO:0000256" key="3">
    <source>
        <dbReference type="ARBA" id="ARBA00022537"/>
    </source>
</evidence>
<evidence type="ECO:0000256" key="1">
    <source>
        <dbReference type="ARBA" id="ARBA00004175"/>
    </source>
</evidence>
<dbReference type="GO" id="GO:0042151">
    <property type="term" value="C:nematocyst"/>
    <property type="evidence" value="ECO:0007669"/>
    <property type="project" value="UniProtKB-SubCell"/>
</dbReference>
<keyword evidence="3" id="KW-1052">Target cell membrane</keyword>